<evidence type="ECO:0000313" key="1">
    <source>
        <dbReference type="EMBL" id="CCD29125.1"/>
    </source>
</evidence>
<sequence length="409" mass="46765">MLSLSSLFPAFIFPSSVSQPAELEHSASAPNHADDALNPASEDESTVISVDLPLALANLSTTEVSFMTRLNMHDLRQLSQVNRAYHARFGEYVPRIERKRETWLEKLFWMLPPDWRAQFSEAFKRALRADQLDIARGDAALMQAWGLRLIRQLWMAKPSEKEREFVQCLFLNTLLQLPHYRIALQGHAPRRTAKLPAGLRAAYASDERAVRDLACIMERVIRDMRTPRIKRSEWIAILRDNGIHWRAAFPLEATDNGLRLKIDACCAQWLSHPDRRERLQNVMTLTELIRKSPDQEVSAVSFAEFLMRHPMRAQTEAFVEILALVIATLAKYCMHFNVCSHAQWPPFRRTLLNPLSDGTPAFESRLWQEALCLSHQIIYDQSSGVRALNPELCADAPLYGAMPLFHTLA</sequence>
<name>G2J8M8_9BURK</name>
<proteinExistence type="predicted"/>
<dbReference type="AlphaFoldDB" id="G2J8M8"/>
<dbReference type="STRING" id="1070319.CAGGBEG34_200129"/>
<comment type="caution">
    <text evidence="1">The sequence shown here is derived from an EMBL/GenBank/DDBJ whole genome shotgun (WGS) entry which is preliminary data.</text>
</comment>
<protein>
    <submittedName>
        <fullName evidence="1">Uncharacterized protein</fullName>
    </submittedName>
</protein>
<dbReference type="OrthoDB" id="9792176at2"/>
<organism evidence="1 2">
    <name type="scientific">Candidatus Glomeribacter gigasporarum BEG34</name>
    <dbReference type="NCBI Taxonomy" id="1070319"/>
    <lineage>
        <taxon>Bacteria</taxon>
        <taxon>Pseudomonadati</taxon>
        <taxon>Pseudomonadota</taxon>
        <taxon>Betaproteobacteria</taxon>
        <taxon>Burkholderiales</taxon>
        <taxon>Burkholderiaceae</taxon>
        <taxon>Candidatus Glomeribacter</taxon>
    </lineage>
</organism>
<dbReference type="RefSeq" id="WP_006682362.1">
    <property type="nucleotide sequence ID" value="NZ_CAFB01000037.1"/>
</dbReference>
<gene>
    <name evidence="1" type="ORF">CAGGBEG34_200129</name>
</gene>
<dbReference type="Proteomes" id="UP000054051">
    <property type="component" value="Unassembled WGS sequence"/>
</dbReference>
<dbReference type="EMBL" id="CAFB01000037">
    <property type="protein sequence ID" value="CCD29125.1"/>
    <property type="molecule type" value="Genomic_DNA"/>
</dbReference>
<accession>G2J8M8</accession>
<keyword evidence="2" id="KW-1185">Reference proteome</keyword>
<evidence type="ECO:0000313" key="2">
    <source>
        <dbReference type="Proteomes" id="UP000054051"/>
    </source>
</evidence>
<reference evidence="1 2" key="1">
    <citation type="submission" date="2011-08" db="EMBL/GenBank/DDBJ databases">
        <title>The genome of the obligate endobacterium of an arbuscular mycorrhizal fungus reveals an interphylum network of nutritional interactions.</title>
        <authorList>
            <person name="Ghignone S."/>
            <person name="Salvioli A."/>
            <person name="Anca I."/>
            <person name="Lumini E."/>
            <person name="Ortu G."/>
            <person name="Petiti L."/>
            <person name="Cruveiller S."/>
            <person name="Bianciotto V."/>
            <person name="Piffanelli P."/>
            <person name="Lanfranco L."/>
            <person name="Bonfante P."/>
        </authorList>
    </citation>
    <scope>NUCLEOTIDE SEQUENCE [LARGE SCALE GENOMIC DNA]</scope>
    <source>
        <strain evidence="1 2">BEG34</strain>
    </source>
</reference>